<feature type="domain" description="Replication initiation protein-like C-terminal" evidence="1">
    <location>
        <begin position="134"/>
        <end position="272"/>
    </location>
</feature>
<evidence type="ECO:0000313" key="2">
    <source>
        <dbReference type="EMBL" id="GFP13062.1"/>
    </source>
</evidence>
<dbReference type="EMBL" id="BLYV01000194">
    <property type="protein sequence ID" value="GFP13062.1"/>
    <property type="molecule type" value="Genomic_DNA"/>
</dbReference>
<gene>
    <name evidence="3" type="ORF">GDZ32_11585</name>
    <name evidence="2" type="ORF">LHEJCM1062_09340</name>
</gene>
<dbReference type="KEGG" id="lhd:HUO_01045"/>
<dbReference type="Pfam" id="PF02486">
    <property type="entry name" value="Rep_trans"/>
    <property type="match status" value="1"/>
</dbReference>
<dbReference type="InterPro" id="IPR003491">
    <property type="entry name" value="REP-like_C"/>
</dbReference>
<dbReference type="AlphaFoldDB" id="A0A0D5MG88"/>
<sequence length="273" mass="31523">MGVTERLLIMETMNNIKIDQLRINIPYDEIYQLEDSQDLPKEVLVADNLLHLAWLFKSNTVSHGHNGYTSSYNFGSGEQGGNISVMWNESRKDMGILVDFTATGKALYESLAELHGIPVNWKKIIEELYEKMGHISRLDIATDLINYGFSVNEIIQRLKNEESFFLNTQGNKISSNRFKIIGNYEEAQTLYVGSRKSDAFLRIYDKKVEQDRADGLYRNLARSCNDWVRVEAEFKHRLAKDLGKYIATLTTDNIYPYLLSCVLERWSLVDKEK</sequence>
<accession>A0A0D5MG88</accession>
<dbReference type="Proteomes" id="UP000430466">
    <property type="component" value="Unassembled WGS sequence"/>
</dbReference>
<dbReference type="Proteomes" id="UP000630086">
    <property type="component" value="Unassembled WGS sequence"/>
</dbReference>
<proteinExistence type="predicted"/>
<organism evidence="3 4">
    <name type="scientific">Lactobacillus helveticus</name>
    <name type="common">Lactobacillus suntoryeus</name>
    <dbReference type="NCBI Taxonomy" id="1587"/>
    <lineage>
        <taxon>Bacteria</taxon>
        <taxon>Bacillati</taxon>
        <taxon>Bacillota</taxon>
        <taxon>Bacilli</taxon>
        <taxon>Lactobacillales</taxon>
        <taxon>Lactobacillaceae</taxon>
        <taxon>Lactobacillus</taxon>
    </lineage>
</organism>
<comment type="caution">
    <text evidence="3">The sequence shown here is derived from an EMBL/GenBank/DDBJ whole genome shotgun (WGS) entry which is preliminary data.</text>
</comment>
<name>A0A0D5MG88_LACHE</name>
<reference evidence="3 4" key="1">
    <citation type="submission" date="2019-10" db="EMBL/GenBank/DDBJ databases">
        <title>Draft genome sequences of Lactobacillus strains.</title>
        <authorList>
            <person name="Cho G.-S."/>
            <person name="Fagbemigun O."/>
            <person name="Brinks E."/>
            <person name="Franz C.M.A.P."/>
        </authorList>
    </citation>
    <scope>NUCLEOTIDE SEQUENCE [LARGE SCALE GENOMIC DNA]</scope>
    <source>
        <strain evidence="3 4">313</strain>
    </source>
</reference>
<evidence type="ECO:0000259" key="1">
    <source>
        <dbReference type="Pfam" id="PF02486"/>
    </source>
</evidence>
<reference evidence="2" key="2">
    <citation type="submission" date="2020-07" db="EMBL/GenBank/DDBJ databases">
        <title>Draft genome sequence of Lactobacillus helveticus strain JCM 1062.</title>
        <authorList>
            <person name="Endo A."/>
            <person name="Maeno S."/>
            <person name="Kido Y."/>
        </authorList>
    </citation>
    <scope>NUCLEOTIDE SEQUENCE</scope>
    <source>
        <strain evidence="2">JCM 1062</strain>
    </source>
</reference>
<dbReference type="EMBL" id="WHOE01000178">
    <property type="protein sequence ID" value="MPW15330.1"/>
    <property type="molecule type" value="Genomic_DNA"/>
</dbReference>
<protein>
    <recommendedName>
        <fullName evidence="1">Replication initiation protein-like C-terminal domain-containing protein</fullName>
    </recommendedName>
</protein>
<dbReference type="RefSeq" id="WP_052540498.1">
    <property type="nucleotide sequence ID" value="NZ_BLYS01000031.1"/>
</dbReference>
<evidence type="ECO:0000313" key="4">
    <source>
        <dbReference type="Proteomes" id="UP000430466"/>
    </source>
</evidence>
<evidence type="ECO:0000313" key="3">
    <source>
        <dbReference type="EMBL" id="MPW15330.1"/>
    </source>
</evidence>